<accession>A0ACB8A0Z0</accession>
<organism evidence="1 2">
    <name type="scientific">Hygrophoropsis aurantiaca</name>
    <dbReference type="NCBI Taxonomy" id="72124"/>
    <lineage>
        <taxon>Eukaryota</taxon>
        <taxon>Fungi</taxon>
        <taxon>Dikarya</taxon>
        <taxon>Basidiomycota</taxon>
        <taxon>Agaricomycotina</taxon>
        <taxon>Agaricomycetes</taxon>
        <taxon>Agaricomycetidae</taxon>
        <taxon>Boletales</taxon>
        <taxon>Coniophorineae</taxon>
        <taxon>Hygrophoropsidaceae</taxon>
        <taxon>Hygrophoropsis</taxon>
    </lineage>
</organism>
<keyword evidence="1" id="KW-0472">Membrane</keyword>
<evidence type="ECO:0000313" key="1">
    <source>
        <dbReference type="EMBL" id="KAH7907104.1"/>
    </source>
</evidence>
<gene>
    <name evidence="1" type="ORF">BJ138DRAFT_1216014</name>
</gene>
<dbReference type="EMBL" id="MU267938">
    <property type="protein sequence ID" value="KAH7907104.1"/>
    <property type="molecule type" value="Genomic_DNA"/>
</dbReference>
<evidence type="ECO:0000313" key="2">
    <source>
        <dbReference type="Proteomes" id="UP000790377"/>
    </source>
</evidence>
<reference evidence="1" key="1">
    <citation type="journal article" date="2021" name="New Phytol.">
        <title>Evolutionary innovations through gain and loss of genes in the ectomycorrhizal Boletales.</title>
        <authorList>
            <person name="Wu G."/>
            <person name="Miyauchi S."/>
            <person name="Morin E."/>
            <person name="Kuo A."/>
            <person name="Drula E."/>
            <person name="Varga T."/>
            <person name="Kohler A."/>
            <person name="Feng B."/>
            <person name="Cao Y."/>
            <person name="Lipzen A."/>
            <person name="Daum C."/>
            <person name="Hundley H."/>
            <person name="Pangilinan J."/>
            <person name="Johnson J."/>
            <person name="Barry K."/>
            <person name="LaButti K."/>
            <person name="Ng V."/>
            <person name="Ahrendt S."/>
            <person name="Min B."/>
            <person name="Choi I.G."/>
            <person name="Park H."/>
            <person name="Plett J.M."/>
            <person name="Magnuson J."/>
            <person name="Spatafora J.W."/>
            <person name="Nagy L.G."/>
            <person name="Henrissat B."/>
            <person name="Grigoriev I.V."/>
            <person name="Yang Z.L."/>
            <person name="Xu J."/>
            <person name="Martin F.M."/>
        </authorList>
    </citation>
    <scope>NUCLEOTIDE SEQUENCE</scope>
    <source>
        <strain evidence="1">ATCC 28755</strain>
    </source>
</reference>
<feature type="non-terminal residue" evidence="1">
    <location>
        <position position="825"/>
    </location>
</feature>
<protein>
    <submittedName>
        <fullName evidence="1">ABC transporter type 1, transmembrane domain-containing protein</fullName>
    </submittedName>
</protein>
<name>A0ACB8A0Z0_9AGAM</name>
<keyword evidence="1" id="KW-0812">Transmembrane</keyword>
<dbReference type="Proteomes" id="UP000790377">
    <property type="component" value="Unassembled WGS sequence"/>
</dbReference>
<comment type="caution">
    <text evidence="1">The sequence shown here is derived from an EMBL/GenBank/DDBJ whole genome shotgun (WGS) entry which is preliminary data.</text>
</comment>
<keyword evidence="2" id="KW-1185">Reference proteome</keyword>
<sequence>MGIRLCDDTTPSNFSDPCVRSSWAAILPAVFVLALCIRTIPLPVPGFAKKGVSCIQAGFRTYLTLYEAEALAAVTDDTDHDNLSEVVEVYIWRNTVFSFVGLFQTLAWLGVGVYTFVQHGSFTWLGVSAVLVALTWLYTTCKATFRAKATVHYDLFSLYVIHLITGVLLLGGTIYDHKIFGIPLPLPWTFSGLIANLVAVLVVLAIVLDMPFALPSTFVKKEDIGVTVTPEDYTTLWGWTTFKWVYPLIKRGNSTTLNENDIWNLSPTMQSRPLFTKFSTIVRSSLLRRLWAANSLDIMMDFGLTLVSAIFNYASPFFLRLILDAIENPAPGSRAKAYIYAFLAFLCALCKAQADVQRGWFGRRAATRIRSELMVATYDKALKRADYSGIIDKDKAKEAADKKAGVDRTKNPGADDPRAGADVGKIVNLMAVDCNRVCRFYLSRRFDVGTPFEIIIASIFLYNLLGISAFAGFIALVAGWPLNSFVAKRSIRIQKGLSASRDKRMAVLNELIGAVKFIKFFAWEDRWIKRAMDARGIEMNWMVKARLNTVMLMTVWNTLPILVSLLSFFAYVYQGKELTVSIAFTAIALFEMVQRPLNVVPTFIVQVLQTGVALKRVETYLNEEEVSDQVSSIKKFSALTDDNPDTDGLAIENGIFKWNEVPEEKKATNDNPKSDSAKRSPSTEDTETAVDSESVTGVLESEDHRFELRDISVRFPEGELTVITGPTASGKTALLMSLLGEMTLVSGKLIMSKNMSKVDENGLMHSISYAAQTPWLRHQSIKNNILFGSPYEEERYNAVVECCALIPDLSILEDGDETEIGARQV</sequence>
<proteinExistence type="predicted"/>